<dbReference type="OrthoDB" id="3199698at2759"/>
<evidence type="ECO:0000256" key="2">
    <source>
        <dbReference type="SAM" id="MobiDB-lite"/>
    </source>
</evidence>
<dbReference type="AlphaFoldDB" id="A0A2R6RQ52"/>
<evidence type="ECO:0000313" key="5">
    <source>
        <dbReference type="Proteomes" id="UP000186601"/>
    </source>
</evidence>
<dbReference type="STRING" id="98765.A0A2R6RQ52"/>
<name>A0A2R6RQ52_9APHY</name>
<evidence type="ECO:0000313" key="4">
    <source>
        <dbReference type="EMBL" id="PSS32152.1"/>
    </source>
</evidence>
<evidence type="ECO:0000259" key="3">
    <source>
        <dbReference type="PROSITE" id="PS50157"/>
    </source>
</evidence>
<feature type="region of interest" description="Disordered" evidence="2">
    <location>
        <begin position="96"/>
        <end position="122"/>
    </location>
</feature>
<dbReference type="Proteomes" id="UP000186601">
    <property type="component" value="Unassembled WGS sequence"/>
</dbReference>
<dbReference type="Pfam" id="PF18759">
    <property type="entry name" value="Plavaka"/>
    <property type="match status" value="1"/>
</dbReference>
<dbReference type="GO" id="GO:0008270">
    <property type="term" value="F:zinc ion binding"/>
    <property type="evidence" value="ECO:0007669"/>
    <property type="project" value="UniProtKB-KW"/>
</dbReference>
<sequence>MERRPYNLHRLPCQYCKRVFRNISGLTQHRNAHHGRPRGHLLPAQQQQPEANQPDLERQSSPLNDIGAAPTAQNPELESVIYHDVHKLLNGRPCDSSGKFLADSDAPPPPRTERPQSDWTPYDSRLEFETADFLFQRVKMGQGNVNILLELWAASLVQYNGRPPFASVKNMLSIIDSTPLGNAPWVTRKAQYNGPLPRDPPPWMTAQYKICFCNTLVCAHNMISNPDFAGEFDVAPYREYNGQLARRYTSLMSGDWAWSQADIISKEPDTHGTMFCPLVLGSNKTTVSVATGQNNYYPLYMSWGNMWNNVRRAHRNAVTVVAFLAIPKVEKHYTKDPVFCKFRRQLFHSSLATILQPLKPFMTKPEIVRCADNHFWRAIYGLGPYIADYIEQVLCTNTVQGWCVTCPTPRLCLGDFYEGPDLCVKEHTELLVELVDLKTLWEEYGVVGDLIPFTNDFPRADICQLISGDLLHQIIKGCFKDHLVEWVNDYLKLTHGETKGNEIIAQIDRRIAAVPAFTGIRRFKEGRDFKQWTGDDSKALMKIFRTTGTRPNSFHSYLRHHAIDHYPDHIVNFGAPNGLCSSITESKHIKAVKEPWRRSNKYNALSQMLETNQRTDKLAAAHVDFAARHMLQGSCLSEAIKAFLSATADDAPNDDVEMDTTGPRNEVTAGNAGPGEGEAGTEPTWDYGDVVEGSRVLGDVSLAKQPHTLF</sequence>
<feature type="region of interest" description="Disordered" evidence="2">
    <location>
        <begin position="650"/>
        <end position="686"/>
    </location>
</feature>
<dbReference type="PROSITE" id="PS50157">
    <property type="entry name" value="ZINC_FINGER_C2H2_2"/>
    <property type="match status" value="1"/>
</dbReference>
<keyword evidence="1" id="KW-0863">Zinc-finger</keyword>
<accession>A0A2R6RQ52</accession>
<keyword evidence="1" id="KW-0479">Metal-binding</keyword>
<keyword evidence="1" id="KW-0862">Zinc</keyword>
<dbReference type="InterPro" id="IPR013087">
    <property type="entry name" value="Znf_C2H2_type"/>
</dbReference>
<keyword evidence="5" id="KW-1185">Reference proteome</keyword>
<feature type="domain" description="C2H2-type" evidence="3">
    <location>
        <begin position="11"/>
        <end position="38"/>
    </location>
</feature>
<feature type="compositionally biased region" description="Low complexity" evidence="2">
    <location>
        <begin position="45"/>
        <end position="54"/>
    </location>
</feature>
<reference evidence="4 5" key="1">
    <citation type="submission" date="2018-02" db="EMBL/GenBank/DDBJ databases">
        <title>Genome sequence of the basidiomycete white-rot fungus Phlebia centrifuga.</title>
        <authorList>
            <person name="Granchi Z."/>
            <person name="Peng M."/>
            <person name="de Vries R.P."/>
            <person name="Hilden K."/>
            <person name="Makela M.R."/>
            <person name="Grigoriev I."/>
            <person name="Riley R."/>
        </authorList>
    </citation>
    <scope>NUCLEOTIDE SEQUENCE [LARGE SCALE GENOMIC DNA]</scope>
    <source>
        <strain evidence="4 5">FBCC195</strain>
    </source>
</reference>
<proteinExistence type="predicted"/>
<organism evidence="4 5">
    <name type="scientific">Hermanssonia centrifuga</name>
    <dbReference type="NCBI Taxonomy" id="98765"/>
    <lineage>
        <taxon>Eukaryota</taxon>
        <taxon>Fungi</taxon>
        <taxon>Dikarya</taxon>
        <taxon>Basidiomycota</taxon>
        <taxon>Agaricomycotina</taxon>
        <taxon>Agaricomycetes</taxon>
        <taxon>Polyporales</taxon>
        <taxon>Meruliaceae</taxon>
        <taxon>Hermanssonia</taxon>
    </lineage>
</organism>
<dbReference type="EMBL" id="MLYV02000194">
    <property type="protein sequence ID" value="PSS32152.1"/>
    <property type="molecule type" value="Genomic_DNA"/>
</dbReference>
<dbReference type="InterPro" id="IPR041078">
    <property type="entry name" value="Plavaka"/>
</dbReference>
<feature type="region of interest" description="Disordered" evidence="2">
    <location>
        <begin position="45"/>
        <end position="75"/>
    </location>
</feature>
<evidence type="ECO:0000256" key="1">
    <source>
        <dbReference type="PROSITE-ProRule" id="PRU00042"/>
    </source>
</evidence>
<protein>
    <recommendedName>
        <fullName evidence="3">C2H2-type domain-containing protein</fullName>
    </recommendedName>
</protein>
<dbReference type="PROSITE" id="PS00028">
    <property type="entry name" value="ZINC_FINGER_C2H2_1"/>
    <property type="match status" value="1"/>
</dbReference>
<gene>
    <name evidence="4" type="ORF">PHLCEN_2v2085</name>
</gene>
<comment type="caution">
    <text evidence="4">The sequence shown here is derived from an EMBL/GenBank/DDBJ whole genome shotgun (WGS) entry which is preliminary data.</text>
</comment>